<feature type="domain" description="PIN" evidence="9">
    <location>
        <begin position="4"/>
        <end position="124"/>
    </location>
</feature>
<keyword evidence="8" id="KW-0800">Toxin</keyword>
<dbReference type="OrthoDB" id="9796690at2"/>
<dbReference type="PANTHER" id="PTHR33653">
    <property type="entry name" value="RIBONUCLEASE VAPC2"/>
    <property type="match status" value="1"/>
</dbReference>
<keyword evidence="5 8" id="KW-0378">Hydrolase</keyword>
<dbReference type="Proteomes" id="UP000028839">
    <property type="component" value="Unassembled WGS sequence"/>
</dbReference>
<dbReference type="PANTHER" id="PTHR33653:SF1">
    <property type="entry name" value="RIBONUCLEASE VAPC2"/>
    <property type="match status" value="1"/>
</dbReference>
<dbReference type="Gene3D" id="3.40.50.1010">
    <property type="entry name" value="5'-nuclease"/>
    <property type="match status" value="1"/>
</dbReference>
<evidence type="ECO:0000256" key="5">
    <source>
        <dbReference type="ARBA" id="ARBA00022801"/>
    </source>
</evidence>
<dbReference type="NCBIfam" id="NF010285">
    <property type="entry name" value="PRK13725.1"/>
    <property type="match status" value="1"/>
</dbReference>
<dbReference type="InterPro" id="IPR050556">
    <property type="entry name" value="Type_II_TA_system_RNase"/>
</dbReference>
<evidence type="ECO:0000259" key="9">
    <source>
        <dbReference type="Pfam" id="PF01850"/>
    </source>
</evidence>
<dbReference type="CDD" id="cd18745">
    <property type="entry name" value="PIN_VapC4-5_FitB-like"/>
    <property type="match status" value="1"/>
</dbReference>
<reference evidence="10 11" key="1">
    <citation type="submission" date="2014-07" db="EMBL/GenBank/DDBJ databases">
        <title>Comparative analysis of Nitrosococcus oceani genome inventories of strains from Pacific and Atlantic gyres.</title>
        <authorList>
            <person name="Lim C.K."/>
            <person name="Wang L."/>
            <person name="Sayavedra-Soto L.A."/>
            <person name="Klotz M.G."/>
        </authorList>
    </citation>
    <scope>NUCLEOTIDE SEQUENCE [LARGE SCALE GENOMIC DNA]</scope>
    <source>
        <strain evidence="10 11">C-27</strain>
    </source>
</reference>
<comment type="similarity">
    <text evidence="7 8">Belongs to the PINc/VapC protein family.</text>
</comment>
<dbReference type="InterPro" id="IPR022907">
    <property type="entry name" value="VapC_family"/>
</dbReference>
<sequence>MLRYLLDTNICIFTIKNRPARVRERFKQFADQLCISSVTWMELVYSVERSANPQHNLAIAEGLAARLSVLDYDVEAASHTGQIRAELARRGTPIGPYDQMIAGQARSRGLVVVTNNTCEFARVPGLRCEDWTKP</sequence>
<dbReference type="GO" id="GO:0000287">
    <property type="term" value="F:magnesium ion binding"/>
    <property type="evidence" value="ECO:0007669"/>
    <property type="project" value="UniProtKB-UniRule"/>
</dbReference>
<evidence type="ECO:0000313" key="10">
    <source>
        <dbReference type="EMBL" id="KFI20606.1"/>
    </source>
</evidence>
<keyword evidence="4 8" id="KW-0479">Metal-binding</keyword>
<keyword evidence="3 8" id="KW-0540">Nuclease</keyword>
<keyword evidence="2 8" id="KW-1277">Toxin-antitoxin system</keyword>
<evidence type="ECO:0000256" key="4">
    <source>
        <dbReference type="ARBA" id="ARBA00022723"/>
    </source>
</evidence>
<evidence type="ECO:0000256" key="8">
    <source>
        <dbReference type="HAMAP-Rule" id="MF_00265"/>
    </source>
</evidence>
<evidence type="ECO:0000256" key="6">
    <source>
        <dbReference type="ARBA" id="ARBA00022842"/>
    </source>
</evidence>
<feature type="binding site" evidence="8">
    <location>
        <position position="98"/>
    </location>
    <ligand>
        <name>Mg(2+)</name>
        <dbReference type="ChEBI" id="CHEBI:18420"/>
    </ligand>
</feature>
<dbReference type="GO" id="GO:0090729">
    <property type="term" value="F:toxin activity"/>
    <property type="evidence" value="ECO:0007669"/>
    <property type="project" value="UniProtKB-KW"/>
</dbReference>
<protein>
    <recommendedName>
        <fullName evidence="8">Ribonuclease VapC</fullName>
        <shortName evidence="8">RNase VapC</shortName>
        <ecNumber evidence="8">3.1.-.-</ecNumber>
    </recommendedName>
    <alternativeName>
        <fullName evidence="8">Toxin VapC</fullName>
    </alternativeName>
</protein>
<evidence type="ECO:0000256" key="7">
    <source>
        <dbReference type="ARBA" id="ARBA00038093"/>
    </source>
</evidence>
<name>A0A0E2Z5G1_9GAMM</name>
<evidence type="ECO:0000256" key="1">
    <source>
        <dbReference type="ARBA" id="ARBA00001946"/>
    </source>
</evidence>
<dbReference type="HOGENOM" id="CLU_118482_5_3_6"/>
<comment type="function">
    <text evidence="8">Toxic component of a toxin-antitoxin (TA) system. An RNase.</text>
</comment>
<dbReference type="InterPro" id="IPR029060">
    <property type="entry name" value="PIN-like_dom_sf"/>
</dbReference>
<dbReference type="GO" id="GO:0016787">
    <property type="term" value="F:hydrolase activity"/>
    <property type="evidence" value="ECO:0007669"/>
    <property type="project" value="UniProtKB-KW"/>
</dbReference>
<gene>
    <name evidence="8" type="primary">vapC</name>
    <name evidence="10" type="ORF">IB75_02280</name>
</gene>
<proteinExistence type="inferred from homology"/>
<comment type="caution">
    <text evidence="10">The sequence shown here is derived from an EMBL/GenBank/DDBJ whole genome shotgun (WGS) entry which is preliminary data.</text>
</comment>
<dbReference type="EMBL" id="JPGN01000015">
    <property type="protein sequence ID" value="KFI20606.1"/>
    <property type="molecule type" value="Genomic_DNA"/>
</dbReference>
<dbReference type="HAMAP" id="MF_00265">
    <property type="entry name" value="VapC_Nob1"/>
    <property type="match status" value="1"/>
</dbReference>
<dbReference type="Pfam" id="PF01850">
    <property type="entry name" value="PIN"/>
    <property type="match status" value="1"/>
</dbReference>
<dbReference type="GO" id="GO:0004540">
    <property type="term" value="F:RNA nuclease activity"/>
    <property type="evidence" value="ECO:0007669"/>
    <property type="project" value="InterPro"/>
</dbReference>
<comment type="cofactor">
    <cofactor evidence="1 8">
        <name>Mg(2+)</name>
        <dbReference type="ChEBI" id="CHEBI:18420"/>
    </cofactor>
</comment>
<accession>A0A0E2Z5G1</accession>
<keyword evidence="6 8" id="KW-0460">Magnesium</keyword>
<dbReference type="EC" id="3.1.-.-" evidence="8"/>
<evidence type="ECO:0000313" key="11">
    <source>
        <dbReference type="Proteomes" id="UP000028839"/>
    </source>
</evidence>
<evidence type="ECO:0000256" key="2">
    <source>
        <dbReference type="ARBA" id="ARBA00022649"/>
    </source>
</evidence>
<dbReference type="SUPFAM" id="SSF88723">
    <property type="entry name" value="PIN domain-like"/>
    <property type="match status" value="1"/>
</dbReference>
<dbReference type="AlphaFoldDB" id="A0A0E2Z5G1"/>
<feature type="binding site" evidence="8">
    <location>
        <position position="7"/>
    </location>
    <ligand>
        <name>Mg(2+)</name>
        <dbReference type="ChEBI" id="CHEBI:18420"/>
    </ligand>
</feature>
<evidence type="ECO:0000256" key="3">
    <source>
        <dbReference type="ARBA" id="ARBA00022722"/>
    </source>
</evidence>
<dbReference type="InterPro" id="IPR002716">
    <property type="entry name" value="PIN_dom"/>
</dbReference>
<organism evidence="10 11">
    <name type="scientific">Nitrosococcus oceani C-27</name>
    <dbReference type="NCBI Taxonomy" id="314279"/>
    <lineage>
        <taxon>Bacteria</taxon>
        <taxon>Pseudomonadati</taxon>
        <taxon>Pseudomonadota</taxon>
        <taxon>Gammaproteobacteria</taxon>
        <taxon>Chromatiales</taxon>
        <taxon>Chromatiaceae</taxon>
        <taxon>Nitrosococcus</taxon>
    </lineage>
</organism>